<keyword evidence="1" id="KW-1133">Transmembrane helix</keyword>
<feature type="transmembrane region" description="Helical" evidence="1">
    <location>
        <begin position="79"/>
        <end position="96"/>
    </location>
</feature>
<name>A0A0C1Q8C5_9GAMM</name>
<feature type="transmembrane region" description="Helical" evidence="1">
    <location>
        <begin position="6"/>
        <end position="25"/>
    </location>
</feature>
<evidence type="ECO:0000313" key="2">
    <source>
        <dbReference type="EMBL" id="KID56946.1"/>
    </source>
</evidence>
<dbReference type="OrthoDB" id="5005871at2"/>
<feature type="transmembrane region" description="Helical" evidence="1">
    <location>
        <begin position="46"/>
        <end position="67"/>
    </location>
</feature>
<evidence type="ECO:0000313" key="3">
    <source>
        <dbReference type="Proteomes" id="UP000031327"/>
    </source>
</evidence>
<protein>
    <submittedName>
        <fullName evidence="2">Uncharacterized protein</fullName>
    </submittedName>
</protein>
<keyword evidence="1" id="KW-0812">Transmembrane</keyword>
<gene>
    <name evidence="2" type="ORF">JF50_13780</name>
</gene>
<sequence>MPSSVFFLILIIGTLHHWIGYKLILSEKALRRLEPKRLFGRVCTKTVLTNMWHFSTACWFGFAAIIFMFTAFENPSKEITLFVTLSVFSFSGWLCSCSKDHKLIYWGVFLVIASISFIVAKH</sequence>
<keyword evidence="1" id="KW-0472">Membrane</keyword>
<organism evidence="2 3">
    <name type="scientific">Pseudoalteromonas luteoviolacea</name>
    <dbReference type="NCBI Taxonomy" id="43657"/>
    <lineage>
        <taxon>Bacteria</taxon>
        <taxon>Pseudomonadati</taxon>
        <taxon>Pseudomonadota</taxon>
        <taxon>Gammaproteobacteria</taxon>
        <taxon>Alteromonadales</taxon>
        <taxon>Pseudoalteromonadaceae</taxon>
        <taxon>Pseudoalteromonas</taxon>
    </lineage>
</organism>
<comment type="caution">
    <text evidence="2">The sequence shown here is derived from an EMBL/GenBank/DDBJ whole genome shotgun (WGS) entry which is preliminary data.</text>
</comment>
<evidence type="ECO:0000256" key="1">
    <source>
        <dbReference type="SAM" id="Phobius"/>
    </source>
</evidence>
<proteinExistence type="predicted"/>
<feature type="transmembrane region" description="Helical" evidence="1">
    <location>
        <begin position="103"/>
        <end position="120"/>
    </location>
</feature>
<dbReference type="AlphaFoldDB" id="A0A0C1Q8C5"/>
<accession>A0A0C1Q8C5</accession>
<dbReference type="Proteomes" id="UP000031327">
    <property type="component" value="Unassembled WGS sequence"/>
</dbReference>
<dbReference type="RefSeq" id="WP_039610006.1">
    <property type="nucleotide sequence ID" value="NZ_JWIC01000006.1"/>
</dbReference>
<reference evidence="2 3" key="1">
    <citation type="submission" date="2014-12" db="EMBL/GenBank/DDBJ databases">
        <title>Draft Genome Sequence of Pseudoalteromonas luteoviolacea HI1.</title>
        <authorList>
            <person name="Asahina A.Y."/>
            <person name="Hadfield M.G."/>
        </authorList>
    </citation>
    <scope>NUCLEOTIDE SEQUENCE [LARGE SCALE GENOMIC DNA]</scope>
    <source>
        <strain evidence="2 3">HI1</strain>
    </source>
</reference>
<dbReference type="EMBL" id="JWIC01000006">
    <property type="protein sequence ID" value="KID56946.1"/>
    <property type="molecule type" value="Genomic_DNA"/>
</dbReference>